<dbReference type="AlphaFoldDB" id="A0AAW1VIS4"/>
<accession>A0AAW1VIS4</accession>
<reference evidence="1 2" key="1">
    <citation type="submission" date="2023-03" db="EMBL/GenBank/DDBJ databases">
        <title>Genome insight into feeding habits of ladybird beetles.</title>
        <authorList>
            <person name="Li H.-S."/>
            <person name="Huang Y.-H."/>
            <person name="Pang H."/>
        </authorList>
    </citation>
    <scope>NUCLEOTIDE SEQUENCE [LARGE SCALE GENOMIC DNA]</scope>
    <source>
        <strain evidence="1">SYSU_2023b</strain>
        <tissue evidence="1">Whole body</tissue>
    </source>
</reference>
<organism evidence="1 2">
    <name type="scientific">Henosepilachna vigintioctopunctata</name>
    <dbReference type="NCBI Taxonomy" id="420089"/>
    <lineage>
        <taxon>Eukaryota</taxon>
        <taxon>Metazoa</taxon>
        <taxon>Ecdysozoa</taxon>
        <taxon>Arthropoda</taxon>
        <taxon>Hexapoda</taxon>
        <taxon>Insecta</taxon>
        <taxon>Pterygota</taxon>
        <taxon>Neoptera</taxon>
        <taxon>Endopterygota</taxon>
        <taxon>Coleoptera</taxon>
        <taxon>Polyphaga</taxon>
        <taxon>Cucujiformia</taxon>
        <taxon>Coccinelloidea</taxon>
        <taxon>Coccinellidae</taxon>
        <taxon>Epilachninae</taxon>
        <taxon>Epilachnini</taxon>
        <taxon>Henosepilachna</taxon>
    </lineage>
</organism>
<proteinExistence type="predicted"/>
<sequence>MTQREPEQQSLKTDEVSLNLRVCSARRRFSGDRGMRCIIGGRRREAKAAYSVISQHYRGAVTWAKLLIKSPRKESTRL</sequence>
<keyword evidence="2" id="KW-1185">Reference proteome</keyword>
<dbReference type="EMBL" id="JARQZJ010000140">
    <property type="protein sequence ID" value="KAK9892906.1"/>
    <property type="molecule type" value="Genomic_DNA"/>
</dbReference>
<comment type="caution">
    <text evidence="1">The sequence shown here is derived from an EMBL/GenBank/DDBJ whole genome shotgun (WGS) entry which is preliminary data.</text>
</comment>
<protein>
    <recommendedName>
        <fullName evidence="3">Ribosomal protein S14</fullName>
    </recommendedName>
</protein>
<evidence type="ECO:0000313" key="2">
    <source>
        <dbReference type="Proteomes" id="UP001431783"/>
    </source>
</evidence>
<name>A0AAW1VIS4_9CUCU</name>
<evidence type="ECO:0008006" key="3">
    <source>
        <dbReference type="Google" id="ProtNLM"/>
    </source>
</evidence>
<dbReference type="Proteomes" id="UP001431783">
    <property type="component" value="Unassembled WGS sequence"/>
</dbReference>
<evidence type="ECO:0000313" key="1">
    <source>
        <dbReference type="EMBL" id="KAK9892906.1"/>
    </source>
</evidence>
<gene>
    <name evidence="1" type="ORF">WA026_022585</name>
</gene>